<comment type="caution">
    <text evidence="7">The sequence shown here is derived from an EMBL/GenBank/DDBJ whole genome shotgun (WGS) entry which is preliminary data.</text>
</comment>
<dbReference type="SUPFAM" id="SSF50182">
    <property type="entry name" value="Sm-like ribonucleoproteins"/>
    <property type="match status" value="1"/>
</dbReference>
<gene>
    <name evidence="7" type="ORF">MVEN_00087900</name>
</gene>
<dbReference type="PANTHER" id="PTHR31323:SF15">
    <property type="entry name" value="MECHANOSENSITIVE ION CHANNEL PROTEIN MSY1"/>
    <property type="match status" value="1"/>
</dbReference>
<dbReference type="GO" id="GO:0006874">
    <property type="term" value="P:intracellular calcium ion homeostasis"/>
    <property type="evidence" value="ECO:0007669"/>
    <property type="project" value="TreeGrafter"/>
</dbReference>
<dbReference type="Gene3D" id="2.30.30.60">
    <property type="match status" value="1"/>
</dbReference>
<sequence>MSLTLPIHDSRQESGATAMKENESKHLSMMKQIGIHLVILAMIWVPGLFCLIFDRSAQVWTVDLVSWSAWVSVCWGFCWLLVAAGRGFIAHIQKKVGERRFRWLNFLIGLRSQVVVVSSTLFVWLSFLVMTTHREKLTPVEADSPLDVARRLLFAIFICSMILLGEKWTIVYAGETFHTRSSRSQGQSLDELLGGLASLCKALAIGNPDQEDPISWMKGLLDTSEKSFSVGNQVFSTLVQGAPRDVVFEDVARCFHTAEEARFIFSVFDRDSNASVTENEMQNTFRFINKELIRLKGSSQDWENAVGHLDKILLTVCITIAIYIIVLAWQPKLASLITGVSAFLLALSWLIGGTLSEILNCVVFLFIKHPFEVGDWVEFDGVQYIVHEVRILSTVFLDRNDAYVQTPNSILNSQTIINIQKISEDFLFELPFHTSQKSLEVLKNKMLQFLAKRARDYRTSFDLKVTDFVNNEKLAVQAKIHYRTLLDPSEFSRVQKRNAWIFALKDALLAIQE</sequence>
<evidence type="ECO:0000256" key="1">
    <source>
        <dbReference type="ARBA" id="ARBA00004370"/>
    </source>
</evidence>
<name>A0A8H7DGI0_9AGAR</name>
<dbReference type="EMBL" id="JACAZI010000001">
    <property type="protein sequence ID" value="KAF7372282.1"/>
    <property type="molecule type" value="Genomic_DNA"/>
</dbReference>
<keyword evidence="3 5" id="KW-1133">Transmembrane helix</keyword>
<dbReference type="GO" id="GO:0005509">
    <property type="term" value="F:calcium ion binding"/>
    <property type="evidence" value="ECO:0007669"/>
    <property type="project" value="InterPro"/>
</dbReference>
<organism evidence="7 8">
    <name type="scientific">Mycena venus</name>
    <dbReference type="NCBI Taxonomy" id="2733690"/>
    <lineage>
        <taxon>Eukaryota</taxon>
        <taxon>Fungi</taxon>
        <taxon>Dikarya</taxon>
        <taxon>Basidiomycota</taxon>
        <taxon>Agaricomycotina</taxon>
        <taxon>Agaricomycetes</taxon>
        <taxon>Agaricomycetidae</taxon>
        <taxon>Agaricales</taxon>
        <taxon>Marasmiineae</taxon>
        <taxon>Mycenaceae</taxon>
        <taxon>Mycena</taxon>
    </lineage>
</organism>
<keyword evidence="4 5" id="KW-0472">Membrane</keyword>
<protein>
    <submittedName>
        <fullName evidence="7">Mechanosensitive ion channel protein</fullName>
    </submittedName>
</protein>
<dbReference type="InterPro" id="IPR010920">
    <property type="entry name" value="LSM_dom_sf"/>
</dbReference>
<dbReference type="InterPro" id="IPR006685">
    <property type="entry name" value="MscS_channel_2nd"/>
</dbReference>
<evidence type="ECO:0000256" key="2">
    <source>
        <dbReference type="ARBA" id="ARBA00022692"/>
    </source>
</evidence>
<keyword evidence="2 5" id="KW-0812">Transmembrane</keyword>
<evidence type="ECO:0000259" key="6">
    <source>
        <dbReference type="PROSITE" id="PS50222"/>
    </source>
</evidence>
<keyword evidence="8" id="KW-1185">Reference proteome</keyword>
<reference evidence="7" key="1">
    <citation type="submission" date="2020-05" db="EMBL/GenBank/DDBJ databases">
        <title>Mycena genomes resolve the evolution of fungal bioluminescence.</title>
        <authorList>
            <person name="Tsai I.J."/>
        </authorList>
    </citation>
    <scope>NUCLEOTIDE SEQUENCE</scope>
    <source>
        <strain evidence="7">CCC161011</strain>
    </source>
</reference>
<feature type="transmembrane region" description="Helical" evidence="5">
    <location>
        <begin position="110"/>
        <end position="132"/>
    </location>
</feature>
<feature type="transmembrane region" description="Helical" evidence="5">
    <location>
        <begin position="67"/>
        <end position="89"/>
    </location>
</feature>
<accession>A0A8H7DGI0</accession>
<feature type="transmembrane region" description="Helical" evidence="5">
    <location>
        <begin position="152"/>
        <end position="173"/>
    </location>
</feature>
<dbReference type="AlphaFoldDB" id="A0A8H7DGI0"/>
<evidence type="ECO:0000313" key="7">
    <source>
        <dbReference type="EMBL" id="KAF7372282.1"/>
    </source>
</evidence>
<evidence type="ECO:0000256" key="4">
    <source>
        <dbReference type="ARBA" id="ARBA00023136"/>
    </source>
</evidence>
<dbReference type="Pfam" id="PF25886">
    <property type="entry name" value="Msy1"/>
    <property type="match status" value="1"/>
</dbReference>
<dbReference type="InterPro" id="IPR058650">
    <property type="entry name" value="Msy1/2-like"/>
</dbReference>
<comment type="subcellular location">
    <subcellularLocation>
        <location evidence="1">Membrane</location>
    </subcellularLocation>
</comment>
<feature type="transmembrane region" description="Helical" evidence="5">
    <location>
        <begin position="312"/>
        <end position="330"/>
    </location>
</feature>
<feature type="transmembrane region" description="Helical" evidence="5">
    <location>
        <begin position="33"/>
        <end position="55"/>
    </location>
</feature>
<dbReference type="InterPro" id="IPR023408">
    <property type="entry name" value="MscS_beta-dom_sf"/>
</dbReference>
<dbReference type="PROSITE" id="PS50222">
    <property type="entry name" value="EF_HAND_2"/>
    <property type="match status" value="1"/>
</dbReference>
<dbReference type="InterPro" id="IPR002048">
    <property type="entry name" value="EF_hand_dom"/>
</dbReference>
<evidence type="ECO:0000313" key="8">
    <source>
        <dbReference type="Proteomes" id="UP000620124"/>
    </source>
</evidence>
<dbReference type="Proteomes" id="UP000620124">
    <property type="component" value="Unassembled WGS sequence"/>
</dbReference>
<feature type="transmembrane region" description="Helical" evidence="5">
    <location>
        <begin position="342"/>
        <end position="367"/>
    </location>
</feature>
<dbReference type="Pfam" id="PF00924">
    <property type="entry name" value="MS_channel_2nd"/>
    <property type="match status" value="1"/>
</dbReference>
<proteinExistence type="predicted"/>
<feature type="domain" description="EF-hand" evidence="6">
    <location>
        <begin position="256"/>
        <end position="291"/>
    </location>
</feature>
<dbReference type="PANTHER" id="PTHR31323">
    <property type="entry name" value="MECHANOSENSITIVE ION CHANNEL PROTEIN MSY2"/>
    <property type="match status" value="1"/>
</dbReference>
<dbReference type="GO" id="GO:0016020">
    <property type="term" value="C:membrane"/>
    <property type="evidence" value="ECO:0007669"/>
    <property type="project" value="UniProtKB-SubCell"/>
</dbReference>
<evidence type="ECO:0000256" key="5">
    <source>
        <dbReference type="SAM" id="Phobius"/>
    </source>
</evidence>
<dbReference type="OrthoDB" id="544685at2759"/>
<evidence type="ECO:0000256" key="3">
    <source>
        <dbReference type="ARBA" id="ARBA00022989"/>
    </source>
</evidence>
<dbReference type="GO" id="GO:0005262">
    <property type="term" value="F:calcium channel activity"/>
    <property type="evidence" value="ECO:0007669"/>
    <property type="project" value="TreeGrafter"/>
</dbReference>